<dbReference type="InterPro" id="IPR009288">
    <property type="entry name" value="AIG2-like_dom"/>
</dbReference>
<comment type="caution">
    <text evidence="2">The sequence shown here is derived from an EMBL/GenBank/DDBJ whole genome shotgun (WGS) entry which is preliminary data.</text>
</comment>
<feature type="domain" description="Gamma-glutamylcyclotransferase AIG2-like" evidence="1">
    <location>
        <begin position="59"/>
        <end position="155"/>
    </location>
</feature>
<evidence type="ECO:0000313" key="2">
    <source>
        <dbReference type="EMBL" id="HGZ11323.1"/>
    </source>
</evidence>
<name>A0A7C5EQE5_9BACT</name>
<evidence type="ECO:0000259" key="1">
    <source>
        <dbReference type="Pfam" id="PF06094"/>
    </source>
</evidence>
<dbReference type="InterPro" id="IPR036568">
    <property type="entry name" value="GGCT-like_sf"/>
</dbReference>
<reference evidence="2" key="1">
    <citation type="journal article" date="2020" name="mSystems">
        <title>Genome- and Community-Level Interaction Insights into Carbon Utilization and Element Cycling Functions of Hydrothermarchaeota in Hydrothermal Sediment.</title>
        <authorList>
            <person name="Zhou Z."/>
            <person name="Liu Y."/>
            <person name="Xu W."/>
            <person name="Pan J."/>
            <person name="Luo Z.H."/>
            <person name="Li M."/>
        </authorList>
    </citation>
    <scope>NUCLEOTIDE SEQUENCE [LARGE SCALE GENOMIC DNA]</scope>
    <source>
        <strain evidence="2">SpSt-853</strain>
    </source>
</reference>
<dbReference type="AlphaFoldDB" id="A0A7C5EQE5"/>
<proteinExistence type="predicted"/>
<dbReference type="Pfam" id="PF06094">
    <property type="entry name" value="GGACT"/>
    <property type="match status" value="1"/>
</dbReference>
<protein>
    <recommendedName>
        <fullName evidence="1">Gamma-glutamylcyclotransferase AIG2-like domain-containing protein</fullName>
    </recommendedName>
</protein>
<gene>
    <name evidence="2" type="ORF">ENW48_03780</name>
</gene>
<dbReference type="Gene3D" id="3.10.490.10">
    <property type="entry name" value="Gamma-glutamyl cyclotransferase-like"/>
    <property type="match status" value="1"/>
</dbReference>
<accession>A0A7C5EQE5</accession>
<organism evidence="2">
    <name type="scientific">Desulfobacca acetoxidans</name>
    <dbReference type="NCBI Taxonomy" id="60893"/>
    <lineage>
        <taxon>Bacteria</taxon>
        <taxon>Pseudomonadati</taxon>
        <taxon>Thermodesulfobacteriota</taxon>
        <taxon>Desulfobaccia</taxon>
        <taxon>Desulfobaccales</taxon>
        <taxon>Desulfobaccaceae</taxon>
        <taxon>Desulfobacca</taxon>
    </lineage>
</organism>
<sequence>MPEWGELTSLIRVQLAAWQQKRLPRKVPPVLTQARKVKDYPIFPVLPLELVLKQPEERLIVYGTLVPGGKYHHLVADLKPAVWEPCRIRGRLGRYRGYPAFRWNPMGEPHPAWLVTSPRLPQRFPLLDRFEGQAYTRRLIFAEAGCRLVLANIYEVRVRV</sequence>
<dbReference type="EMBL" id="DTKJ01000024">
    <property type="protein sequence ID" value="HGZ11323.1"/>
    <property type="molecule type" value="Genomic_DNA"/>
</dbReference>
<dbReference type="SUPFAM" id="SSF110857">
    <property type="entry name" value="Gamma-glutamyl cyclotransferase-like"/>
    <property type="match status" value="1"/>
</dbReference>